<accession>A0AA89BN71</accession>
<dbReference type="SUPFAM" id="SSF56801">
    <property type="entry name" value="Acetyl-CoA synthetase-like"/>
    <property type="match status" value="1"/>
</dbReference>
<comment type="similarity">
    <text evidence="2">Belongs to the ATP-dependent AMP-binding enzyme family.</text>
</comment>
<keyword evidence="6" id="KW-0067">ATP-binding</keyword>
<protein>
    <recommendedName>
        <fullName evidence="3">4-coumarate--CoA ligase</fullName>
        <ecNumber evidence="3">6.2.1.12</ecNumber>
    </recommendedName>
</protein>
<evidence type="ECO:0000256" key="5">
    <source>
        <dbReference type="ARBA" id="ARBA00022741"/>
    </source>
</evidence>
<evidence type="ECO:0000256" key="4">
    <source>
        <dbReference type="ARBA" id="ARBA00022598"/>
    </source>
</evidence>
<comment type="pathway">
    <text evidence="1">Phytoalexin biosynthesis; 3,4',5-trihydroxystilbene biosynthesis; 3,4',5-trihydroxystilbene from trans-4-coumarate: step 1/2.</text>
</comment>
<feature type="region of interest" description="Disordered" evidence="9">
    <location>
        <begin position="1"/>
        <end position="35"/>
    </location>
</feature>
<evidence type="ECO:0000256" key="8">
    <source>
        <dbReference type="ARBA" id="ARBA00034252"/>
    </source>
</evidence>
<evidence type="ECO:0000256" key="9">
    <source>
        <dbReference type="SAM" id="MobiDB-lite"/>
    </source>
</evidence>
<dbReference type="EMBL" id="JAVXUP010000117">
    <property type="protein sequence ID" value="KAK3037651.1"/>
    <property type="molecule type" value="Genomic_DNA"/>
</dbReference>
<keyword evidence="5" id="KW-0547">Nucleotide-binding</keyword>
<reference evidence="13" key="1">
    <citation type="submission" date="2022-12" db="EMBL/GenBank/DDBJ databases">
        <title>Draft genome assemblies for two species of Escallonia (Escalloniales).</title>
        <authorList>
            <person name="Chanderbali A."/>
            <person name="Dervinis C."/>
            <person name="Anghel I."/>
            <person name="Soltis D."/>
            <person name="Soltis P."/>
            <person name="Zapata F."/>
        </authorList>
    </citation>
    <scope>NUCLEOTIDE SEQUENCE</scope>
    <source>
        <strain evidence="13">UCBG64.0493</strain>
        <tissue evidence="13">Leaf</tissue>
    </source>
</reference>
<dbReference type="Proteomes" id="UP001188597">
    <property type="component" value="Unassembled WGS sequence"/>
</dbReference>
<dbReference type="GO" id="GO:0106286">
    <property type="term" value="F:(E)-caffeate-CoA ligase activity"/>
    <property type="evidence" value="ECO:0007669"/>
    <property type="project" value="UniProtKB-ARBA"/>
</dbReference>
<proteinExistence type="inferred from homology"/>
<comment type="caution">
    <text evidence="13">The sequence shown here is derived from an EMBL/GenBank/DDBJ whole genome shotgun (WGS) entry which is preliminary data.</text>
</comment>
<evidence type="ECO:0000313" key="13">
    <source>
        <dbReference type="EMBL" id="KAK3037651.1"/>
    </source>
</evidence>
<dbReference type="PANTHER" id="PTHR24096:SF149">
    <property type="entry name" value="AMP-BINDING DOMAIN-CONTAINING PROTEIN-RELATED"/>
    <property type="match status" value="1"/>
</dbReference>
<evidence type="ECO:0000259" key="12">
    <source>
        <dbReference type="Pfam" id="PF13193"/>
    </source>
</evidence>
<dbReference type="GO" id="GO:0050563">
    <property type="term" value="F:trans-feruloyl-CoA synthase activity"/>
    <property type="evidence" value="ECO:0007669"/>
    <property type="project" value="UniProtKB-ARBA"/>
</dbReference>
<comment type="catalytic activity">
    <reaction evidence="8">
        <text>(E)-4-coumarate + ATP + CoA = (E)-4-coumaroyl-CoA + AMP + diphosphate</text>
        <dbReference type="Rhea" id="RHEA:19641"/>
        <dbReference type="ChEBI" id="CHEBI:12876"/>
        <dbReference type="ChEBI" id="CHEBI:30616"/>
        <dbReference type="ChEBI" id="CHEBI:33019"/>
        <dbReference type="ChEBI" id="CHEBI:57287"/>
        <dbReference type="ChEBI" id="CHEBI:85008"/>
        <dbReference type="ChEBI" id="CHEBI:456215"/>
        <dbReference type="EC" id="6.2.1.12"/>
    </reaction>
    <physiologicalReaction direction="left-to-right" evidence="8">
        <dbReference type="Rhea" id="RHEA:19642"/>
    </physiologicalReaction>
</comment>
<evidence type="ECO:0000256" key="6">
    <source>
        <dbReference type="ARBA" id="ARBA00022840"/>
    </source>
</evidence>
<feature type="transmembrane region" description="Helical" evidence="10">
    <location>
        <begin position="108"/>
        <end position="133"/>
    </location>
</feature>
<organism evidence="13 14">
    <name type="scientific">Escallonia herrerae</name>
    <dbReference type="NCBI Taxonomy" id="1293975"/>
    <lineage>
        <taxon>Eukaryota</taxon>
        <taxon>Viridiplantae</taxon>
        <taxon>Streptophyta</taxon>
        <taxon>Embryophyta</taxon>
        <taxon>Tracheophyta</taxon>
        <taxon>Spermatophyta</taxon>
        <taxon>Magnoliopsida</taxon>
        <taxon>eudicotyledons</taxon>
        <taxon>Gunneridae</taxon>
        <taxon>Pentapetalae</taxon>
        <taxon>asterids</taxon>
        <taxon>campanulids</taxon>
        <taxon>Escalloniales</taxon>
        <taxon>Escalloniaceae</taxon>
        <taxon>Escallonia</taxon>
    </lineage>
</organism>
<dbReference type="InterPro" id="IPR045851">
    <property type="entry name" value="AMP-bd_C_sf"/>
</dbReference>
<keyword evidence="7" id="KW-0587">Phenylpropanoid metabolism</keyword>
<keyword evidence="14" id="KW-1185">Reference proteome</keyword>
<dbReference type="CDD" id="cd05904">
    <property type="entry name" value="4CL"/>
    <property type="match status" value="1"/>
</dbReference>
<dbReference type="InterPro" id="IPR025110">
    <property type="entry name" value="AMP-bd_C"/>
</dbReference>
<dbReference type="PANTHER" id="PTHR24096">
    <property type="entry name" value="LONG-CHAIN-FATTY-ACID--COA LIGASE"/>
    <property type="match status" value="1"/>
</dbReference>
<evidence type="ECO:0000313" key="14">
    <source>
        <dbReference type="Proteomes" id="UP001188597"/>
    </source>
</evidence>
<feature type="compositionally biased region" description="Polar residues" evidence="9">
    <location>
        <begin position="24"/>
        <end position="35"/>
    </location>
</feature>
<evidence type="ECO:0000256" key="2">
    <source>
        <dbReference type="ARBA" id="ARBA00006432"/>
    </source>
</evidence>
<dbReference type="Pfam" id="PF13193">
    <property type="entry name" value="AMP-binding_C"/>
    <property type="match status" value="1"/>
</dbReference>
<dbReference type="InterPro" id="IPR000873">
    <property type="entry name" value="AMP-dep_synth/lig_dom"/>
</dbReference>
<keyword evidence="10" id="KW-0812">Transmembrane</keyword>
<dbReference type="InterPro" id="IPR042099">
    <property type="entry name" value="ANL_N_sf"/>
</dbReference>
<evidence type="ECO:0000256" key="10">
    <source>
        <dbReference type="SAM" id="Phobius"/>
    </source>
</evidence>
<keyword evidence="10" id="KW-0472">Membrane</keyword>
<evidence type="ECO:0000259" key="11">
    <source>
        <dbReference type="Pfam" id="PF00501"/>
    </source>
</evidence>
<name>A0AA89BN71_9ASTE</name>
<gene>
    <name evidence="13" type="ORF">RJ639_030428</name>
</gene>
<dbReference type="InterPro" id="IPR020845">
    <property type="entry name" value="AMP-binding_CS"/>
</dbReference>
<dbReference type="GO" id="GO:0006744">
    <property type="term" value="P:ubiquinone biosynthetic process"/>
    <property type="evidence" value="ECO:0007669"/>
    <property type="project" value="TreeGrafter"/>
</dbReference>
<dbReference type="PROSITE" id="PS00455">
    <property type="entry name" value="AMP_BINDING"/>
    <property type="match status" value="1"/>
</dbReference>
<feature type="domain" description="AMP-binding enzyme C-terminal" evidence="12">
    <location>
        <begin position="490"/>
        <end position="564"/>
    </location>
</feature>
<dbReference type="GO" id="GO:0005524">
    <property type="term" value="F:ATP binding"/>
    <property type="evidence" value="ECO:0007669"/>
    <property type="project" value="UniProtKB-KW"/>
</dbReference>
<dbReference type="GO" id="GO:0005777">
    <property type="term" value="C:peroxisome"/>
    <property type="evidence" value="ECO:0007669"/>
    <property type="project" value="TreeGrafter"/>
</dbReference>
<dbReference type="Pfam" id="PF00501">
    <property type="entry name" value="AMP-binding"/>
    <property type="match status" value="1"/>
</dbReference>
<dbReference type="GO" id="GO:0009698">
    <property type="term" value="P:phenylpropanoid metabolic process"/>
    <property type="evidence" value="ECO:0007669"/>
    <property type="project" value="UniProtKB-KW"/>
</dbReference>
<evidence type="ECO:0000256" key="1">
    <source>
        <dbReference type="ARBA" id="ARBA00004930"/>
    </source>
</evidence>
<dbReference type="AlphaFoldDB" id="A0AA89BN71"/>
<dbReference type="Gene3D" id="3.40.50.12780">
    <property type="entry name" value="N-terminal domain of ligase-like"/>
    <property type="match status" value="1"/>
</dbReference>
<evidence type="ECO:0000256" key="7">
    <source>
        <dbReference type="ARBA" id="ARBA00023051"/>
    </source>
</evidence>
<dbReference type="EC" id="6.2.1.12" evidence="3"/>
<feature type="transmembrane region" description="Helical" evidence="10">
    <location>
        <begin position="263"/>
        <end position="285"/>
    </location>
</feature>
<keyword evidence="4" id="KW-0436">Ligase</keyword>
<evidence type="ECO:0000256" key="3">
    <source>
        <dbReference type="ARBA" id="ARBA00012959"/>
    </source>
</evidence>
<dbReference type="FunFam" id="3.30.300.30:FF:000007">
    <property type="entry name" value="4-coumarate--CoA ligase 2"/>
    <property type="match status" value="1"/>
</dbReference>
<keyword evidence="10" id="KW-1133">Transmembrane helix</keyword>
<dbReference type="Gene3D" id="3.30.300.30">
    <property type="match status" value="1"/>
</dbReference>
<dbReference type="FunFam" id="3.40.50.12780:FF:000003">
    <property type="entry name" value="Long-chain-fatty-acid--CoA ligase FadD"/>
    <property type="match status" value="1"/>
</dbReference>
<feature type="domain" description="AMP-dependent synthetase/ligase" evidence="11">
    <location>
        <begin position="66"/>
        <end position="425"/>
    </location>
</feature>
<dbReference type="GO" id="GO:0016207">
    <property type="term" value="F:4-coumarate-CoA ligase activity"/>
    <property type="evidence" value="ECO:0007669"/>
    <property type="project" value="UniProtKB-EC"/>
</dbReference>
<sequence length="578" mass="62945">MATSFKNHNEYFQDGTKNSRRTKTQNPNGHPNFYSSKTGIYSSKHPLINLPSDPFLDVVTHIFSSKHKGVSALIDSSSGTSITYSQLHPLVQSVAGGLHQMGVSQGDVVLILMPNSIYFPVIFLGVLYLGAIVSTMNPLSSLLEIKKQALDCNVTLAFTLPDKVDTFSTLGIPAVGVPENLKSDNSAFYKLITSDLNSVPRPKINQQDTAAILYSSGTTGSSKGAMLTHGNFIAMVELFPRFEASQYEFISEESVYLAALPMFHIYGLSLFVMGLLSLGSTVVLMRKFDADEMIRLIAKYGVTHFPVVPPLLTALTRAAKGVAINGLKSLKQVSSGAAPLSRISIEEFIQALPQVDFIQGYGMTETTAVGTRGFNTEQLCNYSSVGLLAPNMQAKVVDLITGSFLPPGSTGELWLRGPGVMQGYLNNVEATLLTIDRDGWLRTGDIVYFDHDGYLHTVDRLKEIIKYKGFQIIYLCLTAYTNLQIAPADLEAVLSSHPDIVDTAVIAAEDEEAGEVPVAFVVTRNGCAISPSALVDYVAKKVAPYKKVRKVVFTHSIPRSASGKILRRELRNFLPSKI</sequence>